<keyword evidence="1" id="KW-0472">Membrane</keyword>
<feature type="domain" description="DUF1468" evidence="2">
    <location>
        <begin position="5"/>
        <end position="143"/>
    </location>
</feature>
<evidence type="ECO:0000259" key="2">
    <source>
        <dbReference type="Pfam" id="PF07331"/>
    </source>
</evidence>
<dbReference type="Pfam" id="PF07331">
    <property type="entry name" value="TctB"/>
    <property type="match status" value="1"/>
</dbReference>
<evidence type="ECO:0000313" key="3">
    <source>
        <dbReference type="EMBL" id="TXL73457.1"/>
    </source>
</evidence>
<proteinExistence type="predicted"/>
<accession>A0A5C8PIW3</accession>
<dbReference type="RefSeq" id="WP_147848979.1">
    <property type="nucleotide sequence ID" value="NZ_VDUZ01000025.1"/>
</dbReference>
<name>A0A5C8PIW3_9HYPH</name>
<feature type="transmembrane region" description="Helical" evidence="1">
    <location>
        <begin position="77"/>
        <end position="107"/>
    </location>
</feature>
<organism evidence="3 4">
    <name type="scientific">Vineibacter terrae</name>
    <dbReference type="NCBI Taxonomy" id="2586908"/>
    <lineage>
        <taxon>Bacteria</taxon>
        <taxon>Pseudomonadati</taxon>
        <taxon>Pseudomonadota</taxon>
        <taxon>Alphaproteobacteria</taxon>
        <taxon>Hyphomicrobiales</taxon>
        <taxon>Vineibacter</taxon>
    </lineage>
</organism>
<gene>
    <name evidence="3" type="ORF">FHP25_21235</name>
</gene>
<dbReference type="InterPro" id="IPR009936">
    <property type="entry name" value="DUF1468"/>
</dbReference>
<sequence length="148" mass="15283">MTLLVTALLLGVGVYAAIAATRLGVWSLGEPGAGLFPLLFAGMLAGLSVLHLLRHLKDRIWSVAGGADAPILRSRRFAAYAGALTLYVATFGVLGFLISSILAFGLLMLVGERVTPVRAAAVLAGALATSYIVLQWLLGVPLPAGPFG</sequence>
<keyword evidence="1" id="KW-0812">Transmembrane</keyword>
<evidence type="ECO:0000256" key="1">
    <source>
        <dbReference type="SAM" id="Phobius"/>
    </source>
</evidence>
<dbReference type="Proteomes" id="UP000321638">
    <property type="component" value="Unassembled WGS sequence"/>
</dbReference>
<evidence type="ECO:0000313" key="4">
    <source>
        <dbReference type="Proteomes" id="UP000321638"/>
    </source>
</evidence>
<feature type="transmembrane region" description="Helical" evidence="1">
    <location>
        <begin position="119"/>
        <end position="138"/>
    </location>
</feature>
<protein>
    <submittedName>
        <fullName evidence="3">Tripartite tricarboxylate transporter TctB family protein</fullName>
    </submittedName>
</protein>
<comment type="caution">
    <text evidence="3">The sequence shown here is derived from an EMBL/GenBank/DDBJ whole genome shotgun (WGS) entry which is preliminary data.</text>
</comment>
<keyword evidence="1" id="KW-1133">Transmembrane helix</keyword>
<dbReference type="AlphaFoldDB" id="A0A5C8PIW3"/>
<dbReference type="EMBL" id="VDUZ01000025">
    <property type="protein sequence ID" value="TXL73457.1"/>
    <property type="molecule type" value="Genomic_DNA"/>
</dbReference>
<reference evidence="3 4" key="1">
    <citation type="submission" date="2019-06" db="EMBL/GenBank/DDBJ databases">
        <title>New taxonomy in bacterial strain CC-CFT640, isolated from vineyard.</title>
        <authorList>
            <person name="Lin S.-Y."/>
            <person name="Tsai C.-F."/>
            <person name="Young C.-C."/>
        </authorList>
    </citation>
    <scope>NUCLEOTIDE SEQUENCE [LARGE SCALE GENOMIC DNA]</scope>
    <source>
        <strain evidence="3 4">CC-CFT640</strain>
    </source>
</reference>
<keyword evidence="4" id="KW-1185">Reference proteome</keyword>
<feature type="transmembrane region" description="Helical" evidence="1">
    <location>
        <begin position="35"/>
        <end position="56"/>
    </location>
</feature>